<dbReference type="Proteomes" id="UP000663181">
    <property type="component" value="Chromosome"/>
</dbReference>
<proteinExistence type="predicted"/>
<evidence type="ECO:0000313" key="2">
    <source>
        <dbReference type="Proteomes" id="UP000663181"/>
    </source>
</evidence>
<gene>
    <name evidence="1" type="ORF">ISN74_15180</name>
</gene>
<protein>
    <submittedName>
        <fullName evidence="1">Uncharacterized protein</fullName>
    </submittedName>
</protein>
<dbReference type="SUPFAM" id="SSF144064">
    <property type="entry name" value="Heme iron utilization protein-like"/>
    <property type="match status" value="1"/>
</dbReference>
<dbReference type="EMBL" id="CP064030">
    <property type="protein sequence ID" value="QRN52781.1"/>
    <property type="molecule type" value="Genomic_DNA"/>
</dbReference>
<evidence type="ECO:0000313" key="1">
    <source>
        <dbReference type="EMBL" id="QRN52781.1"/>
    </source>
</evidence>
<reference evidence="1 2" key="1">
    <citation type="submission" date="2020-10" db="EMBL/GenBank/DDBJ databases">
        <title>Phylogeny of dyella-like bacteria.</title>
        <authorList>
            <person name="Fu J."/>
        </authorList>
    </citation>
    <scope>NUCLEOTIDE SEQUENCE [LARGE SCALE GENOMIC DNA]</scope>
    <source>
        <strain evidence="1 2">DHOB09</strain>
    </source>
</reference>
<accession>A0ABX7GQT0</accession>
<organism evidence="1 2">
    <name type="scientific">Dyella caseinilytica</name>
    <dbReference type="NCBI Taxonomy" id="1849581"/>
    <lineage>
        <taxon>Bacteria</taxon>
        <taxon>Pseudomonadati</taxon>
        <taxon>Pseudomonadota</taxon>
        <taxon>Gammaproteobacteria</taxon>
        <taxon>Lysobacterales</taxon>
        <taxon>Rhodanobacteraceae</taxon>
        <taxon>Dyella</taxon>
    </lineage>
</organism>
<keyword evidence="2" id="KW-1185">Reference proteome</keyword>
<name>A0ABX7GQT0_9GAMM</name>
<sequence>MFGWPATRSTSLCCHAPRAIVAQRCRAVSPQSLISRLPGLGCVLYLHAASTDVAGDASPPGLLVDEHALAPLLDTRWLLATSTVTEDGPREWLECVDSSGRIRARLHLLPDTDYLAWDALMNAGDLHNGPAALSNTSPLRPDSAEVVSFKVRELAGLQLLERSNSALSSLGGRIAARIAHAESAVLLT</sequence>
<dbReference type="RefSeq" id="WP_188800016.1">
    <property type="nucleotide sequence ID" value="NZ_BMIZ01000002.1"/>
</dbReference>